<proteinExistence type="inferred from homology"/>
<organism evidence="10 11">
    <name type="scientific">Azospirillum humicireducens</name>
    <dbReference type="NCBI Taxonomy" id="1226968"/>
    <lineage>
        <taxon>Bacteria</taxon>
        <taxon>Pseudomonadati</taxon>
        <taxon>Pseudomonadota</taxon>
        <taxon>Alphaproteobacteria</taxon>
        <taxon>Rhodospirillales</taxon>
        <taxon>Azospirillaceae</taxon>
        <taxon>Azospirillum</taxon>
    </lineage>
</organism>
<dbReference type="RefSeq" id="WP_014249892.1">
    <property type="nucleotide sequence ID" value="NZ_CP015285.1"/>
</dbReference>
<dbReference type="InterPro" id="IPR002191">
    <property type="entry name" value="Bac_export_3"/>
</dbReference>
<keyword evidence="4 9" id="KW-1003">Cell membrane</keyword>
<dbReference type="NCBIfam" id="TIGR01402">
    <property type="entry name" value="fliQ"/>
    <property type="match status" value="1"/>
</dbReference>
<comment type="function">
    <text evidence="9">Role in flagellar biosynthesis.</text>
</comment>
<dbReference type="AlphaFoldDB" id="A0A160JHY5"/>
<keyword evidence="10" id="KW-0969">Cilium</keyword>
<dbReference type="InterPro" id="IPR006305">
    <property type="entry name" value="FliQ"/>
</dbReference>
<accession>A0A160JHY5</accession>
<dbReference type="Proteomes" id="UP000077405">
    <property type="component" value="Chromosome"/>
</dbReference>
<comment type="similarity">
    <text evidence="2 9">Belongs to the FliQ/MopD/SpaQ family.</text>
</comment>
<dbReference type="KEGG" id="ahu:A6A40_12940"/>
<evidence type="ECO:0000313" key="11">
    <source>
        <dbReference type="Proteomes" id="UP000077405"/>
    </source>
</evidence>
<keyword evidence="10" id="KW-0282">Flagellum</keyword>
<keyword evidence="10" id="KW-0966">Cell projection</keyword>
<dbReference type="PRINTS" id="PR00952">
    <property type="entry name" value="TYPE3IMQPROT"/>
</dbReference>
<dbReference type="NCBIfam" id="NF004671">
    <property type="entry name" value="PRK06010.1"/>
    <property type="match status" value="1"/>
</dbReference>
<dbReference type="GO" id="GO:0009306">
    <property type="term" value="P:protein secretion"/>
    <property type="evidence" value="ECO:0007669"/>
    <property type="project" value="InterPro"/>
</dbReference>
<gene>
    <name evidence="9 10" type="primary">fliQ</name>
    <name evidence="10" type="ORF">A6A40_12940</name>
</gene>
<feature type="transmembrane region" description="Helical" evidence="9">
    <location>
        <begin position="51"/>
        <end position="73"/>
    </location>
</feature>
<name>A0A160JHY5_9PROT</name>
<keyword evidence="5 9" id="KW-0812">Transmembrane</keyword>
<dbReference type="PANTHER" id="PTHR34040:SF2">
    <property type="entry name" value="FLAGELLAR BIOSYNTHETIC PROTEIN FLIQ"/>
    <property type="match status" value="1"/>
</dbReference>
<dbReference type="PIRSF" id="PIRSF004669">
    <property type="entry name" value="FliQ"/>
    <property type="match status" value="1"/>
</dbReference>
<dbReference type="GO" id="GO:0009425">
    <property type="term" value="C:bacterial-type flagellum basal body"/>
    <property type="evidence" value="ECO:0007669"/>
    <property type="project" value="UniProtKB-SubCell"/>
</dbReference>
<sequence>MNQADVLEVLRSGIWTTLLVAAPPLIVAVVVGVTISLVQALTQVQEMTLTFVPKIVAILVVTVLALPFMYGALATYADRLSDLIVAID</sequence>
<evidence type="ECO:0000256" key="4">
    <source>
        <dbReference type="ARBA" id="ARBA00022475"/>
    </source>
</evidence>
<keyword evidence="11" id="KW-1185">Reference proteome</keyword>
<evidence type="ECO:0000256" key="7">
    <source>
        <dbReference type="ARBA" id="ARBA00023136"/>
    </source>
</evidence>
<dbReference type="GO" id="GO:0005886">
    <property type="term" value="C:plasma membrane"/>
    <property type="evidence" value="ECO:0007669"/>
    <property type="project" value="UniProtKB-SubCell"/>
</dbReference>
<comment type="subcellular location">
    <subcellularLocation>
        <location evidence="1 9">Cell membrane</location>
        <topology evidence="1">Multi-pass membrane protein</topology>
    </subcellularLocation>
    <subcellularLocation>
        <location evidence="9">Bacterial flagellum basal body</location>
    </subcellularLocation>
</comment>
<protein>
    <recommendedName>
        <fullName evidence="3 9">Flagellar biosynthetic protein FliQ</fullName>
    </recommendedName>
</protein>
<feature type="transmembrane region" description="Helical" evidence="9">
    <location>
        <begin position="12"/>
        <end position="39"/>
    </location>
</feature>
<dbReference type="STRING" id="1226968.A6A40_12940"/>
<evidence type="ECO:0000256" key="8">
    <source>
        <dbReference type="ARBA" id="ARBA00023143"/>
    </source>
</evidence>
<evidence type="ECO:0000256" key="9">
    <source>
        <dbReference type="RuleBase" id="RU364090"/>
    </source>
</evidence>
<dbReference type="PANTHER" id="PTHR34040">
    <property type="entry name" value="FLAGELLAR BIOSYNTHETIC PROTEIN FLIQ"/>
    <property type="match status" value="1"/>
</dbReference>
<evidence type="ECO:0000256" key="5">
    <source>
        <dbReference type="ARBA" id="ARBA00022692"/>
    </source>
</evidence>
<dbReference type="GO" id="GO:0044780">
    <property type="term" value="P:bacterial-type flagellum assembly"/>
    <property type="evidence" value="ECO:0007669"/>
    <property type="project" value="InterPro"/>
</dbReference>
<keyword evidence="7 9" id="KW-0472">Membrane</keyword>
<keyword evidence="6 9" id="KW-1133">Transmembrane helix</keyword>
<evidence type="ECO:0000256" key="1">
    <source>
        <dbReference type="ARBA" id="ARBA00004651"/>
    </source>
</evidence>
<keyword evidence="8 9" id="KW-0975">Bacterial flagellum</keyword>
<dbReference type="Pfam" id="PF01313">
    <property type="entry name" value="Bac_export_3"/>
    <property type="match status" value="1"/>
</dbReference>
<dbReference type="EMBL" id="CP015285">
    <property type="protein sequence ID" value="ANC92715.1"/>
    <property type="molecule type" value="Genomic_DNA"/>
</dbReference>
<reference evidence="10 11" key="1">
    <citation type="journal article" date="2013" name="Int. J. Syst. Evol. Microbiol.">
        <title>Azospirillum humicireducens sp. nov., a nitrogen-fixing bacterium isolated from a microbial fuel cell.</title>
        <authorList>
            <person name="Zhou S."/>
            <person name="Han L."/>
            <person name="Wang Y."/>
            <person name="Yang G."/>
            <person name="Zhuang L."/>
            <person name="Hu P."/>
        </authorList>
    </citation>
    <scope>NUCLEOTIDE SEQUENCE [LARGE SCALE GENOMIC DNA]</scope>
    <source>
        <strain evidence="10 11">SgZ-5</strain>
    </source>
</reference>
<evidence type="ECO:0000256" key="2">
    <source>
        <dbReference type="ARBA" id="ARBA00006156"/>
    </source>
</evidence>
<evidence type="ECO:0000313" key="10">
    <source>
        <dbReference type="EMBL" id="ANC92715.1"/>
    </source>
</evidence>
<evidence type="ECO:0000256" key="3">
    <source>
        <dbReference type="ARBA" id="ARBA00021718"/>
    </source>
</evidence>
<evidence type="ECO:0000256" key="6">
    <source>
        <dbReference type="ARBA" id="ARBA00022989"/>
    </source>
</evidence>